<keyword evidence="3" id="KW-0547">Nucleotide-binding</keyword>
<evidence type="ECO:0000259" key="7">
    <source>
        <dbReference type="PROSITE" id="PS51158"/>
    </source>
</evidence>
<dbReference type="GO" id="GO:1903013">
    <property type="term" value="P:response to differentiation-inducing factor 1"/>
    <property type="evidence" value="ECO:0007669"/>
    <property type="project" value="TreeGrafter"/>
</dbReference>
<protein>
    <recommendedName>
        <fullName evidence="7">Alpha-type protein kinase domain-containing protein</fullName>
    </recommendedName>
</protein>
<name>A0AAD6YR83_9AGAR</name>
<organism evidence="8 9">
    <name type="scientific">Mycena pura</name>
    <dbReference type="NCBI Taxonomy" id="153505"/>
    <lineage>
        <taxon>Eukaryota</taxon>
        <taxon>Fungi</taxon>
        <taxon>Dikarya</taxon>
        <taxon>Basidiomycota</taxon>
        <taxon>Agaricomycotina</taxon>
        <taxon>Agaricomycetes</taxon>
        <taxon>Agaricomycetidae</taxon>
        <taxon>Agaricales</taxon>
        <taxon>Marasmiineae</taxon>
        <taxon>Mycenaceae</taxon>
        <taxon>Mycena</taxon>
    </lineage>
</organism>
<evidence type="ECO:0000313" key="8">
    <source>
        <dbReference type="EMBL" id="KAJ7227035.1"/>
    </source>
</evidence>
<dbReference type="PANTHER" id="PTHR45992">
    <property type="entry name" value="EUKARYOTIC ELONGATION FACTOR 2 KINASE-RELATED"/>
    <property type="match status" value="1"/>
</dbReference>
<keyword evidence="4" id="KW-0418">Kinase</keyword>
<feature type="region of interest" description="Disordered" evidence="6">
    <location>
        <begin position="189"/>
        <end position="225"/>
    </location>
</feature>
<dbReference type="Gene3D" id="3.20.200.10">
    <property type="entry name" value="MHCK/EF2 kinase"/>
    <property type="match status" value="1"/>
</dbReference>
<dbReference type="EMBL" id="JARJCW010000003">
    <property type="protein sequence ID" value="KAJ7227035.1"/>
    <property type="molecule type" value="Genomic_DNA"/>
</dbReference>
<dbReference type="InterPro" id="IPR011009">
    <property type="entry name" value="Kinase-like_dom_sf"/>
</dbReference>
<reference evidence="8" key="1">
    <citation type="submission" date="2023-03" db="EMBL/GenBank/DDBJ databases">
        <title>Massive genome expansion in bonnet fungi (Mycena s.s.) driven by repeated elements and novel gene families across ecological guilds.</title>
        <authorList>
            <consortium name="Lawrence Berkeley National Laboratory"/>
            <person name="Harder C.B."/>
            <person name="Miyauchi S."/>
            <person name="Viragh M."/>
            <person name="Kuo A."/>
            <person name="Thoen E."/>
            <person name="Andreopoulos B."/>
            <person name="Lu D."/>
            <person name="Skrede I."/>
            <person name="Drula E."/>
            <person name="Henrissat B."/>
            <person name="Morin E."/>
            <person name="Kohler A."/>
            <person name="Barry K."/>
            <person name="LaButti K."/>
            <person name="Morin E."/>
            <person name="Salamov A."/>
            <person name="Lipzen A."/>
            <person name="Mereny Z."/>
            <person name="Hegedus B."/>
            <person name="Baldrian P."/>
            <person name="Stursova M."/>
            <person name="Weitz H."/>
            <person name="Taylor A."/>
            <person name="Grigoriev I.V."/>
            <person name="Nagy L.G."/>
            <person name="Martin F."/>
            <person name="Kauserud H."/>
        </authorList>
    </citation>
    <scope>NUCLEOTIDE SEQUENCE</scope>
    <source>
        <strain evidence="8">9144</strain>
    </source>
</reference>
<dbReference type="SMART" id="SM00811">
    <property type="entry name" value="Alpha_kinase"/>
    <property type="match status" value="1"/>
</dbReference>
<evidence type="ECO:0000256" key="2">
    <source>
        <dbReference type="ARBA" id="ARBA00022679"/>
    </source>
</evidence>
<evidence type="ECO:0000256" key="1">
    <source>
        <dbReference type="ARBA" id="ARBA00022527"/>
    </source>
</evidence>
<gene>
    <name evidence="8" type="ORF">GGX14DRAFT_627855</name>
</gene>
<keyword evidence="9" id="KW-1185">Reference proteome</keyword>
<dbReference type="PROSITE" id="PS51158">
    <property type="entry name" value="ALPHA_KINASE"/>
    <property type="match status" value="1"/>
</dbReference>
<keyword evidence="5" id="KW-0067">ATP-binding</keyword>
<dbReference type="InterPro" id="IPR051852">
    <property type="entry name" value="Alpha-type_PK"/>
</dbReference>
<dbReference type="GO" id="GO:0005524">
    <property type="term" value="F:ATP binding"/>
    <property type="evidence" value="ECO:0007669"/>
    <property type="project" value="UniProtKB-KW"/>
</dbReference>
<dbReference type="GO" id="GO:0031037">
    <property type="term" value="P:myosin II filament disassembly"/>
    <property type="evidence" value="ECO:0007669"/>
    <property type="project" value="TreeGrafter"/>
</dbReference>
<evidence type="ECO:0000256" key="6">
    <source>
        <dbReference type="SAM" id="MobiDB-lite"/>
    </source>
</evidence>
<proteinExistence type="predicted"/>
<dbReference type="PANTHER" id="PTHR45992:SF2">
    <property type="entry name" value="EUKARYOTIC ELONGATION FACTOR 2 KINASE"/>
    <property type="match status" value="1"/>
</dbReference>
<dbReference type="Pfam" id="PF02816">
    <property type="entry name" value="Alpha_kinase"/>
    <property type="match status" value="1"/>
</dbReference>
<evidence type="ECO:0000313" key="9">
    <source>
        <dbReference type="Proteomes" id="UP001219525"/>
    </source>
</evidence>
<keyword evidence="2" id="KW-0808">Transferase</keyword>
<dbReference type="GO" id="GO:0004674">
    <property type="term" value="F:protein serine/threonine kinase activity"/>
    <property type="evidence" value="ECO:0007669"/>
    <property type="project" value="UniProtKB-KW"/>
</dbReference>
<evidence type="ECO:0000256" key="4">
    <source>
        <dbReference type="ARBA" id="ARBA00022777"/>
    </source>
</evidence>
<keyword evidence="1" id="KW-0723">Serine/threonine-protein kinase</keyword>
<evidence type="ECO:0000256" key="5">
    <source>
        <dbReference type="ARBA" id="ARBA00022840"/>
    </source>
</evidence>
<sequence>MAPLQAQNRNVSTGPNVLHANGYTQAHSQYNKDLDYHRTAAFEKHSGSIGSVNFTLAHLRPGSNKHQKIGIVSQVVPSVYVHSSAPQLLERGLKAIQPMYEEQILSYGFAGGSSFPLMATDVTICDKNRAPMDMEADGGVIASHYYFVDKAGNRTRFKPNALPFQVLLLVNHRWYRRFEEWMSEQEIRMNQQETDDERLVQKPRKRSGKTTSRTTVPIDDDDSMPEVEYTAGISYRNTVSLPMPTPGPSFTSHTPNALDAPQQQMGTALDPLSAHTPGCSMSAGPEHPLPNVSDIRIALSQQTGPTPKEAFGLVGNRYVNVTLQDLRKDITVQELTVLAQEDNRFGVFEEPRFVRLKLDFSLSISGAFKRAIFGQLLASGQSEATAICAKQAVYMKDGSLKLYPSKDQTRLLAKECLLMAWGNALGRMAFDVRATALKSKPDGYRTRLAIPDVQFVGTALAVEQGEQDRAKIYLVEEFISSTFRKYIHNSTAKISRDASCDPDELRIALYLSFCQHAQYLYTGGNVFVSDYQGGPFGDGSDLVLLTDPQIMTHPSLGRVFADGNVQSSFLAFPREHQCNEFCEDLGLEPFVTDDV</sequence>
<dbReference type="InterPro" id="IPR004166">
    <property type="entry name" value="a-kinase_dom"/>
</dbReference>
<dbReference type="SUPFAM" id="SSF56112">
    <property type="entry name" value="Protein kinase-like (PK-like)"/>
    <property type="match status" value="1"/>
</dbReference>
<accession>A0AAD6YR83</accession>
<comment type="caution">
    <text evidence="8">The sequence shown here is derived from an EMBL/GenBank/DDBJ whole genome shotgun (WGS) entry which is preliminary data.</text>
</comment>
<dbReference type="AlphaFoldDB" id="A0AAD6YR83"/>
<evidence type="ECO:0000256" key="3">
    <source>
        <dbReference type="ARBA" id="ARBA00022741"/>
    </source>
</evidence>
<dbReference type="Proteomes" id="UP001219525">
    <property type="component" value="Unassembled WGS sequence"/>
</dbReference>
<feature type="domain" description="Alpha-type protein kinase" evidence="7">
    <location>
        <begin position="317"/>
        <end position="590"/>
    </location>
</feature>